<feature type="region of interest" description="Disordered" evidence="1">
    <location>
        <begin position="1"/>
        <end position="35"/>
    </location>
</feature>
<proteinExistence type="predicted"/>
<name>A0A392RKL9_9FABA</name>
<feature type="non-terminal residue" evidence="2">
    <location>
        <position position="63"/>
    </location>
</feature>
<reference evidence="2 3" key="1">
    <citation type="journal article" date="2018" name="Front. Plant Sci.">
        <title>Red Clover (Trifolium pratense) and Zigzag Clover (T. medium) - A Picture of Genomic Similarities and Differences.</title>
        <authorList>
            <person name="Dluhosova J."/>
            <person name="Istvanek J."/>
            <person name="Nedelnik J."/>
            <person name="Repkova J."/>
        </authorList>
    </citation>
    <scope>NUCLEOTIDE SEQUENCE [LARGE SCALE GENOMIC DNA]</scope>
    <source>
        <strain evidence="3">cv. 10/8</strain>
        <tissue evidence="2">Leaf</tissue>
    </source>
</reference>
<accession>A0A392RKL9</accession>
<keyword evidence="3" id="KW-1185">Reference proteome</keyword>
<comment type="caution">
    <text evidence="2">The sequence shown here is derived from an EMBL/GenBank/DDBJ whole genome shotgun (WGS) entry which is preliminary data.</text>
</comment>
<dbReference type="EMBL" id="LXQA010241605">
    <property type="protein sequence ID" value="MCI37171.1"/>
    <property type="molecule type" value="Genomic_DNA"/>
</dbReference>
<dbReference type="AlphaFoldDB" id="A0A392RKL9"/>
<protein>
    <submittedName>
        <fullName evidence="2">Uncharacterized protein</fullName>
    </submittedName>
</protein>
<sequence length="63" mass="7146">MKARRRRTPCTPSRPVLGPDNLEFNPEPPPDRSCGDRTVVLPLNHQSVFTDTPPPFVELRLHS</sequence>
<dbReference type="Proteomes" id="UP000265520">
    <property type="component" value="Unassembled WGS sequence"/>
</dbReference>
<evidence type="ECO:0000256" key="1">
    <source>
        <dbReference type="SAM" id="MobiDB-lite"/>
    </source>
</evidence>
<evidence type="ECO:0000313" key="2">
    <source>
        <dbReference type="EMBL" id="MCI37171.1"/>
    </source>
</evidence>
<evidence type="ECO:0000313" key="3">
    <source>
        <dbReference type="Proteomes" id="UP000265520"/>
    </source>
</evidence>
<organism evidence="2 3">
    <name type="scientific">Trifolium medium</name>
    <dbReference type="NCBI Taxonomy" id="97028"/>
    <lineage>
        <taxon>Eukaryota</taxon>
        <taxon>Viridiplantae</taxon>
        <taxon>Streptophyta</taxon>
        <taxon>Embryophyta</taxon>
        <taxon>Tracheophyta</taxon>
        <taxon>Spermatophyta</taxon>
        <taxon>Magnoliopsida</taxon>
        <taxon>eudicotyledons</taxon>
        <taxon>Gunneridae</taxon>
        <taxon>Pentapetalae</taxon>
        <taxon>rosids</taxon>
        <taxon>fabids</taxon>
        <taxon>Fabales</taxon>
        <taxon>Fabaceae</taxon>
        <taxon>Papilionoideae</taxon>
        <taxon>50 kb inversion clade</taxon>
        <taxon>NPAAA clade</taxon>
        <taxon>Hologalegina</taxon>
        <taxon>IRL clade</taxon>
        <taxon>Trifolieae</taxon>
        <taxon>Trifolium</taxon>
    </lineage>
</organism>